<organism evidence="1">
    <name type="scientific">Pundamilia nyererei</name>
    <dbReference type="NCBI Taxonomy" id="303518"/>
    <lineage>
        <taxon>Eukaryota</taxon>
        <taxon>Metazoa</taxon>
        <taxon>Chordata</taxon>
        <taxon>Craniata</taxon>
        <taxon>Vertebrata</taxon>
        <taxon>Euteleostomi</taxon>
        <taxon>Actinopterygii</taxon>
        <taxon>Neopterygii</taxon>
        <taxon>Teleostei</taxon>
        <taxon>Neoteleostei</taxon>
        <taxon>Acanthomorphata</taxon>
        <taxon>Ovalentaria</taxon>
        <taxon>Cichlomorphae</taxon>
        <taxon>Cichliformes</taxon>
        <taxon>Cichlidae</taxon>
        <taxon>African cichlids</taxon>
        <taxon>Pseudocrenilabrinae</taxon>
        <taxon>Haplochromini</taxon>
        <taxon>Pundamilia</taxon>
    </lineage>
</organism>
<dbReference type="STRING" id="303518.ENSPNYP00000030520"/>
<protein>
    <submittedName>
        <fullName evidence="1">Uncharacterized protein</fullName>
    </submittedName>
</protein>
<dbReference type="AlphaFoldDB" id="A0A3B4H5P4"/>
<evidence type="ECO:0000313" key="1">
    <source>
        <dbReference type="Ensembl" id="ENSPNYP00000030520.1"/>
    </source>
</evidence>
<sequence>MSKRSNGGTSEHPPSQPITILSGTTYPNMEIVSQFQCPVCLNDALFPVLQCQSGHLSNFLINTCHEHICALDAVRGSIFAQRAEVTWVPTGTMKKADSVLFPCMYAASGCKLCEFQPFVPHLMQEHESITTLQVRSYSQSVLLNVTTGELFSKYQIRTNMSDFAELPSIYRVANYLALLQQTSP</sequence>
<dbReference type="GeneTree" id="ENSGT00940000181996"/>
<proteinExistence type="predicted"/>
<dbReference type="Ensembl" id="ENSPNYT00000031263.1">
    <property type="protein sequence ID" value="ENSPNYP00000030520.1"/>
    <property type="gene ID" value="ENSPNYG00000023010.1"/>
</dbReference>
<name>A0A3B4H5P4_9CICH</name>
<reference evidence="1" key="1">
    <citation type="submission" date="2023-09" db="UniProtKB">
        <authorList>
            <consortium name="Ensembl"/>
        </authorList>
    </citation>
    <scope>IDENTIFICATION</scope>
</reference>
<accession>A0A3B4H5P4</accession>